<comment type="pathway">
    <text evidence="1 8">Amine and polyamine biosynthesis; ectoine biosynthesis; L-ectoine from L-aspartate 4-semialdehyde: step 2/3.</text>
</comment>
<evidence type="ECO:0000313" key="10">
    <source>
        <dbReference type="EMBL" id="RDL44631.1"/>
    </source>
</evidence>
<dbReference type="GO" id="GO:0033816">
    <property type="term" value="F:diaminobutyrate acetyltransferase activity"/>
    <property type="evidence" value="ECO:0007669"/>
    <property type="project" value="UniProtKB-EC"/>
</dbReference>
<dbReference type="EC" id="2.3.1.178" evidence="3 8"/>
<dbReference type="InterPro" id="IPR016181">
    <property type="entry name" value="Acyl_CoA_acyltransferase"/>
</dbReference>
<accession>A0A370UA51</accession>
<dbReference type="GO" id="GO:0019491">
    <property type="term" value="P:ectoine biosynthetic process"/>
    <property type="evidence" value="ECO:0007669"/>
    <property type="project" value="UniProtKB-UniPathway"/>
</dbReference>
<dbReference type="Pfam" id="PF00583">
    <property type="entry name" value="Acetyltransf_1"/>
    <property type="match status" value="1"/>
</dbReference>
<dbReference type="EMBL" id="QKRA01000003">
    <property type="protein sequence ID" value="RDL44631.1"/>
    <property type="molecule type" value="Genomic_DNA"/>
</dbReference>
<evidence type="ECO:0000256" key="3">
    <source>
        <dbReference type="ARBA" id="ARBA00012355"/>
    </source>
</evidence>
<dbReference type="InterPro" id="IPR012772">
    <property type="entry name" value="Ectoine_EctA"/>
</dbReference>
<comment type="similarity">
    <text evidence="2 8">Belongs to the acetyltransferase family. EctA subfamily.</text>
</comment>
<organism evidence="10 11">
    <name type="scientific">Marinomonas piezotolerans</name>
    <dbReference type="NCBI Taxonomy" id="2213058"/>
    <lineage>
        <taxon>Bacteria</taxon>
        <taxon>Pseudomonadati</taxon>
        <taxon>Pseudomonadota</taxon>
        <taxon>Gammaproteobacteria</taxon>
        <taxon>Oceanospirillales</taxon>
        <taxon>Oceanospirillaceae</taxon>
        <taxon>Marinomonas</taxon>
    </lineage>
</organism>
<evidence type="ECO:0000256" key="1">
    <source>
        <dbReference type="ARBA" id="ARBA00004978"/>
    </source>
</evidence>
<evidence type="ECO:0000313" key="11">
    <source>
        <dbReference type="Proteomes" id="UP000254326"/>
    </source>
</evidence>
<comment type="function">
    <text evidence="8">Catalyzes the acetylation of L-2,4-diaminobutyrate (DABA) to gamma-N-acetyl-alpha,gamma-diaminobutyric acid (ADABA) with acetyl coenzyme A.</text>
</comment>
<dbReference type="CDD" id="cd04301">
    <property type="entry name" value="NAT_SF"/>
    <property type="match status" value="1"/>
</dbReference>
<proteinExistence type="inferred from homology"/>
<gene>
    <name evidence="8 10" type="primary">ectA</name>
    <name evidence="10" type="ORF">DN730_09605</name>
</gene>
<dbReference type="RefSeq" id="WP_115467894.1">
    <property type="nucleotide sequence ID" value="NZ_QKRA01000003.1"/>
</dbReference>
<comment type="catalytic activity">
    <reaction evidence="7 8">
        <text>L-2,4-diaminobutanoate + acetyl-CoA = (2S)-4-acetamido-2-aminobutanoate + CoA + H(+)</text>
        <dbReference type="Rhea" id="RHEA:16901"/>
        <dbReference type="ChEBI" id="CHEBI:15378"/>
        <dbReference type="ChEBI" id="CHEBI:57287"/>
        <dbReference type="ChEBI" id="CHEBI:57288"/>
        <dbReference type="ChEBI" id="CHEBI:58761"/>
        <dbReference type="ChEBI" id="CHEBI:58929"/>
        <dbReference type="EC" id="2.3.1.178"/>
    </reaction>
</comment>
<dbReference type="SUPFAM" id="SSF55729">
    <property type="entry name" value="Acyl-CoA N-acyltransferases (Nat)"/>
    <property type="match status" value="1"/>
</dbReference>
<dbReference type="InterPro" id="IPR000182">
    <property type="entry name" value="GNAT_dom"/>
</dbReference>
<dbReference type="PROSITE" id="PS51186">
    <property type="entry name" value="GNAT"/>
    <property type="match status" value="1"/>
</dbReference>
<keyword evidence="5 8" id="KW-0808">Transferase</keyword>
<evidence type="ECO:0000259" key="9">
    <source>
        <dbReference type="PROSITE" id="PS51186"/>
    </source>
</evidence>
<dbReference type="Proteomes" id="UP000254326">
    <property type="component" value="Unassembled WGS sequence"/>
</dbReference>
<protein>
    <recommendedName>
        <fullName evidence="4 8">L-2,4-diaminobutyric acid acetyltransferase</fullName>
        <shortName evidence="8">DABA acetyltransferase</shortName>
        <ecNumber evidence="3 8">2.3.1.178</ecNumber>
    </recommendedName>
</protein>
<feature type="domain" description="N-acetyltransferase" evidence="9">
    <location>
        <begin position="6"/>
        <end position="164"/>
    </location>
</feature>
<evidence type="ECO:0000256" key="6">
    <source>
        <dbReference type="ARBA" id="ARBA00023315"/>
    </source>
</evidence>
<keyword evidence="11" id="KW-1185">Reference proteome</keyword>
<evidence type="ECO:0000256" key="8">
    <source>
        <dbReference type="RuleBase" id="RU365045"/>
    </source>
</evidence>
<reference evidence="10 11" key="1">
    <citation type="submission" date="2018-06" db="EMBL/GenBank/DDBJ databases">
        <title>Marinomonas sp. YLB-05 draft genome sequence.</title>
        <authorList>
            <person name="Yu L."/>
            <person name="Tang X."/>
        </authorList>
    </citation>
    <scope>NUCLEOTIDE SEQUENCE [LARGE SCALE GENOMIC DNA]</scope>
    <source>
        <strain evidence="10 11">YLB-05</strain>
    </source>
</reference>
<dbReference type="AlphaFoldDB" id="A0A370UA51"/>
<evidence type="ECO:0000256" key="7">
    <source>
        <dbReference type="ARBA" id="ARBA00048924"/>
    </source>
</evidence>
<evidence type="ECO:0000256" key="2">
    <source>
        <dbReference type="ARBA" id="ARBA00010712"/>
    </source>
</evidence>
<name>A0A370UA51_9GAMM</name>
<dbReference type="OrthoDB" id="2436196at2"/>
<evidence type="ECO:0000256" key="5">
    <source>
        <dbReference type="ARBA" id="ARBA00022679"/>
    </source>
</evidence>
<sequence>MDNSDILLRKPTVEDGMDLFDLVERCAPLDPNSSYCNLLHCSHFADTAAAAEKANRLVGFVSGYLIPKRQEATWFVWQVAVDAEARGYGLAKKMLTHVLSRPDMKSVKYIETTITPDNQASWALFRSLAKQLNAPLEDSVAFDREKHFKGRHGTEHLVRIGPFSLTD</sequence>
<comment type="caution">
    <text evidence="10">The sequence shown here is derived from an EMBL/GenBank/DDBJ whole genome shotgun (WGS) entry which is preliminary data.</text>
</comment>
<dbReference type="NCBIfam" id="TIGR02406">
    <property type="entry name" value="ectoine_EctA"/>
    <property type="match status" value="1"/>
</dbReference>
<dbReference type="UniPathway" id="UPA00067">
    <property type="reaction ID" value="UER00122"/>
</dbReference>
<keyword evidence="6 8" id="KW-0012">Acyltransferase</keyword>
<dbReference type="Gene3D" id="3.40.630.30">
    <property type="match status" value="1"/>
</dbReference>
<evidence type="ECO:0000256" key="4">
    <source>
        <dbReference type="ARBA" id="ARBA00017935"/>
    </source>
</evidence>